<protein>
    <submittedName>
        <fullName evidence="3">Glycine/D-amino acid oxidase</fullName>
    </submittedName>
</protein>
<reference evidence="4" key="1">
    <citation type="submission" date="2016-10" db="EMBL/GenBank/DDBJ databases">
        <authorList>
            <person name="Varghese N."/>
            <person name="Submissions S."/>
        </authorList>
    </citation>
    <scope>NUCLEOTIDE SEQUENCE [LARGE SCALE GENOMIC DNA]</scope>
    <source>
        <strain evidence="4">CGMCC 1.7655</strain>
    </source>
</reference>
<evidence type="ECO:0000313" key="3">
    <source>
        <dbReference type="EMBL" id="SDL39423.1"/>
    </source>
</evidence>
<dbReference type="InterPro" id="IPR006076">
    <property type="entry name" value="FAD-dep_OxRdtase"/>
</dbReference>
<gene>
    <name evidence="3" type="ORF">SAMN04487971_1104</name>
</gene>
<feature type="domain" description="FAD dependent oxidoreductase" evidence="2">
    <location>
        <begin position="31"/>
        <end position="383"/>
    </location>
</feature>
<dbReference type="GO" id="GO:0005737">
    <property type="term" value="C:cytoplasm"/>
    <property type="evidence" value="ECO:0007669"/>
    <property type="project" value="TreeGrafter"/>
</dbReference>
<accession>A0A1G9JR22</accession>
<evidence type="ECO:0000313" key="4">
    <source>
        <dbReference type="Proteomes" id="UP000199555"/>
    </source>
</evidence>
<evidence type="ECO:0000256" key="1">
    <source>
        <dbReference type="ARBA" id="ARBA00023002"/>
    </source>
</evidence>
<dbReference type="InterPro" id="IPR036188">
    <property type="entry name" value="FAD/NAD-bd_sf"/>
</dbReference>
<dbReference type="OrthoDB" id="9806601at2"/>
<dbReference type="SUPFAM" id="SSF51905">
    <property type="entry name" value="FAD/NAD(P)-binding domain"/>
    <property type="match status" value="1"/>
</dbReference>
<dbReference type="GO" id="GO:0016491">
    <property type="term" value="F:oxidoreductase activity"/>
    <property type="evidence" value="ECO:0007669"/>
    <property type="project" value="UniProtKB-KW"/>
</dbReference>
<dbReference type="STRING" id="525640.SAMN04487971_1104"/>
<name>A0A1G9JR22_9RHOB</name>
<dbReference type="Pfam" id="PF01266">
    <property type="entry name" value="DAO"/>
    <property type="match status" value="1"/>
</dbReference>
<dbReference type="PANTHER" id="PTHR13847:SF281">
    <property type="entry name" value="FAD DEPENDENT OXIDOREDUCTASE DOMAIN-CONTAINING PROTEIN"/>
    <property type="match status" value="1"/>
</dbReference>
<dbReference type="EMBL" id="FNGE01000010">
    <property type="protein sequence ID" value="SDL39423.1"/>
    <property type="molecule type" value="Genomic_DNA"/>
</dbReference>
<organism evidence="3 4">
    <name type="scientific">Paracoccus chinensis</name>
    <dbReference type="NCBI Taxonomy" id="525640"/>
    <lineage>
        <taxon>Bacteria</taxon>
        <taxon>Pseudomonadati</taxon>
        <taxon>Pseudomonadota</taxon>
        <taxon>Alphaproteobacteria</taxon>
        <taxon>Rhodobacterales</taxon>
        <taxon>Paracoccaceae</taxon>
        <taxon>Paracoccus</taxon>
    </lineage>
</organism>
<sequence length="427" mass="46774">MLNDPRSHGLWERTAPAAPATRMLDQDVSADVVIVGAGYTGLSTALHLAEKGVDAVVLEAVEIGFGGAGRNVGLVNAGMWVMPEELVRTLGPEHGNRLIDFLGEGPSHVWDIVHRYDIDCEANHVGTLHAGVGKAGLAELAERERQWRSRGAPVELLDREATAAIMGTTAYAGALLDRRAGTIQPLAYARGLARAAIGNGARIFTSSPVTNLQRDGAGWRLVTPQGSARAPRVVFATDAYTRHLMQDICRQQVFLPYFNFATRPLPDEVVRSILPARQGVWDTKEVLSSFRFDRQNRLVFGSVGALRNTGTAVHRAWARRALRRIYPQIASVEFEAEWYGTIGMTRDNLPRFHRLDEGVFSFCGYNGRGIAPGTAFGRFMAAWLRGEQTDADLPLQPTAPRPIRFAGMRSAWYEAGAQVVHLADARI</sequence>
<evidence type="ECO:0000259" key="2">
    <source>
        <dbReference type="Pfam" id="PF01266"/>
    </source>
</evidence>
<dbReference type="PANTHER" id="PTHR13847">
    <property type="entry name" value="SARCOSINE DEHYDROGENASE-RELATED"/>
    <property type="match status" value="1"/>
</dbReference>
<proteinExistence type="predicted"/>
<keyword evidence="4" id="KW-1185">Reference proteome</keyword>
<dbReference type="Gene3D" id="3.50.50.60">
    <property type="entry name" value="FAD/NAD(P)-binding domain"/>
    <property type="match status" value="1"/>
</dbReference>
<dbReference type="AlphaFoldDB" id="A0A1G9JR22"/>
<keyword evidence="1" id="KW-0560">Oxidoreductase</keyword>
<dbReference type="RefSeq" id="WP_090756141.1">
    <property type="nucleotide sequence ID" value="NZ_FNGE01000010.1"/>
</dbReference>
<dbReference type="Gene3D" id="3.30.9.10">
    <property type="entry name" value="D-Amino Acid Oxidase, subunit A, domain 2"/>
    <property type="match status" value="1"/>
</dbReference>
<dbReference type="Proteomes" id="UP000199555">
    <property type="component" value="Unassembled WGS sequence"/>
</dbReference>